<keyword evidence="3" id="KW-1185">Reference proteome</keyword>
<evidence type="ECO:0000313" key="2">
    <source>
        <dbReference type="EMBL" id="ACO47851.1"/>
    </source>
</evidence>
<dbReference type="Pfam" id="PF01841">
    <property type="entry name" value="Transglut_core"/>
    <property type="match status" value="1"/>
</dbReference>
<geneLocation type="plasmid" evidence="3">
    <name>pDeide2</name>
</geneLocation>
<dbReference type="Gene3D" id="3.10.620.30">
    <property type="match status" value="1"/>
</dbReference>
<organism evidence="2 3">
    <name type="scientific">Deinococcus deserti (strain DSM 17065 / CIP 109153 / LMG 22923 / VCD115)</name>
    <dbReference type="NCBI Taxonomy" id="546414"/>
    <lineage>
        <taxon>Bacteria</taxon>
        <taxon>Thermotogati</taxon>
        <taxon>Deinococcota</taxon>
        <taxon>Deinococci</taxon>
        <taxon>Deinococcales</taxon>
        <taxon>Deinococcaceae</taxon>
        <taxon>Deinococcus</taxon>
    </lineage>
</organism>
<dbReference type="InterPro" id="IPR038765">
    <property type="entry name" value="Papain-like_cys_pep_sf"/>
</dbReference>
<evidence type="ECO:0000313" key="3">
    <source>
        <dbReference type="Proteomes" id="UP000002208"/>
    </source>
</evidence>
<dbReference type="SUPFAM" id="SSF54001">
    <property type="entry name" value="Cysteine proteinases"/>
    <property type="match status" value="1"/>
</dbReference>
<dbReference type="HOGENOM" id="CLU_064712_1_0_0"/>
<gene>
    <name evidence="2" type="ordered locus">Deide_2p01810</name>
</gene>
<protein>
    <recommendedName>
        <fullName evidence="1">Transglutaminase-like domain-containing protein</fullName>
    </recommendedName>
</protein>
<evidence type="ECO:0000259" key="1">
    <source>
        <dbReference type="Pfam" id="PF01841"/>
    </source>
</evidence>
<dbReference type="Proteomes" id="UP000002208">
    <property type="component" value="Plasmid 2"/>
</dbReference>
<keyword evidence="2" id="KW-0614">Plasmid</keyword>
<accession>C1D362</accession>
<dbReference type="RefSeq" id="WP_012695321.1">
    <property type="nucleotide sequence ID" value="NC_012529.1"/>
</dbReference>
<dbReference type="OrthoDB" id="148799at2"/>
<name>C1D362_DEIDV</name>
<dbReference type="AlphaFoldDB" id="C1D362"/>
<dbReference type="InterPro" id="IPR002931">
    <property type="entry name" value="Transglutaminase-like"/>
</dbReference>
<sequence>MNSFALHTPYTQPGEHSALLHALPEDPREAAACWRGLNAHYRVTPHLPEGRDEDKQARWVSDILGLLAQRKAAPLTEVRALPDRFVGCCRDYALLLVATLREHGIPARIRIGWAPYLNPAFVHDHVVSEWEEGGRWVRGDPEMDPLRFPFNTMDLPPGTFQTAGEAWLTFRAGTLDPARYGVAAGLYGGPPMLRDYVLRELAALTGHELLLWDTWGLMHVPFEQMTGEHFTLLDEVARACGTEDTAAWARLAAHPDLQVPSTVDTYDFANSTRQTLLRR</sequence>
<reference evidence="2 3" key="1">
    <citation type="journal article" date="2009" name="PLoS Genet.">
        <title>Alliance of proteomics and genomics to unravel the specificities of Sahara bacterium Deinococcus deserti.</title>
        <authorList>
            <person name="de Groot A."/>
            <person name="Dulermo R."/>
            <person name="Ortet P."/>
            <person name="Blanchard L."/>
            <person name="Guerin P."/>
            <person name="Fernandez B."/>
            <person name="Vacherie B."/>
            <person name="Dossat C."/>
            <person name="Jolivet E."/>
            <person name="Siguier P."/>
            <person name="Chandler M."/>
            <person name="Barakat M."/>
            <person name="Dedieu A."/>
            <person name="Barbe V."/>
            <person name="Heulin T."/>
            <person name="Sommer S."/>
            <person name="Achouak W."/>
            <person name="Armengaud J."/>
        </authorList>
    </citation>
    <scope>NUCLEOTIDE SEQUENCE [LARGE SCALE GENOMIC DNA]</scope>
    <source>
        <strain evidence="3">DSM 17065 / CIP 109153 / LMG 22923 / VCD115</strain>
        <plasmid evidence="3">pDeide2</plasmid>
    </source>
</reference>
<proteinExistence type="predicted"/>
<dbReference type="KEGG" id="ddr:Deide_2p01810"/>
<dbReference type="EMBL" id="CP001116">
    <property type="protein sequence ID" value="ACO47851.1"/>
    <property type="molecule type" value="Genomic_DNA"/>
</dbReference>
<feature type="domain" description="Transglutaminase-like" evidence="1">
    <location>
        <begin position="83"/>
        <end position="141"/>
    </location>
</feature>